<dbReference type="Proteomes" id="UP000492821">
    <property type="component" value="Unassembled WGS sequence"/>
</dbReference>
<evidence type="ECO:0000313" key="2">
    <source>
        <dbReference type="WBParaSite" id="Pan_g9277.t1"/>
    </source>
</evidence>
<dbReference type="AlphaFoldDB" id="A0A7E4WBM6"/>
<sequence>MNQRASHGRGASMLTPNVIDVVDMRAPNIGRKTAVSGGPSEGAFKPTTNLKVAFVSHSFCFRVFDFSIFLLDASVKRAISILPQNHSFALAVPSCPSRPLR</sequence>
<keyword evidence="1" id="KW-1185">Reference proteome</keyword>
<proteinExistence type="predicted"/>
<dbReference type="WBParaSite" id="Pan_g9277.t1">
    <property type="protein sequence ID" value="Pan_g9277.t1"/>
    <property type="gene ID" value="Pan_g9277"/>
</dbReference>
<reference evidence="2" key="2">
    <citation type="submission" date="2020-10" db="UniProtKB">
        <authorList>
            <consortium name="WormBaseParasite"/>
        </authorList>
    </citation>
    <scope>IDENTIFICATION</scope>
</reference>
<organism evidence="1 2">
    <name type="scientific">Panagrellus redivivus</name>
    <name type="common">Microworm</name>
    <dbReference type="NCBI Taxonomy" id="6233"/>
    <lineage>
        <taxon>Eukaryota</taxon>
        <taxon>Metazoa</taxon>
        <taxon>Ecdysozoa</taxon>
        <taxon>Nematoda</taxon>
        <taxon>Chromadorea</taxon>
        <taxon>Rhabditida</taxon>
        <taxon>Tylenchina</taxon>
        <taxon>Panagrolaimomorpha</taxon>
        <taxon>Panagrolaimoidea</taxon>
        <taxon>Panagrolaimidae</taxon>
        <taxon>Panagrellus</taxon>
    </lineage>
</organism>
<name>A0A7E4WBM6_PANRE</name>
<evidence type="ECO:0000313" key="1">
    <source>
        <dbReference type="Proteomes" id="UP000492821"/>
    </source>
</evidence>
<accession>A0A7E4WBM6</accession>
<reference evidence="1" key="1">
    <citation type="journal article" date="2013" name="Genetics">
        <title>The draft genome and transcriptome of Panagrellus redivivus are shaped by the harsh demands of a free-living lifestyle.</title>
        <authorList>
            <person name="Srinivasan J."/>
            <person name="Dillman A.R."/>
            <person name="Macchietto M.G."/>
            <person name="Heikkinen L."/>
            <person name="Lakso M."/>
            <person name="Fracchia K.M."/>
            <person name="Antoshechkin I."/>
            <person name="Mortazavi A."/>
            <person name="Wong G."/>
            <person name="Sternberg P.W."/>
        </authorList>
    </citation>
    <scope>NUCLEOTIDE SEQUENCE [LARGE SCALE GENOMIC DNA]</scope>
    <source>
        <strain evidence="1">MT8872</strain>
    </source>
</reference>
<protein>
    <submittedName>
        <fullName evidence="2">Uncharacterized protein</fullName>
    </submittedName>
</protein>